<reference evidence="16" key="1">
    <citation type="journal article" date="2023" name="G3 (Bethesda)">
        <title>Whole genome assemblies of Zophobas morio and Tenebrio molitor.</title>
        <authorList>
            <person name="Kaur S."/>
            <person name="Stinson S.A."/>
            <person name="diCenzo G.C."/>
        </authorList>
    </citation>
    <scope>NUCLEOTIDE SEQUENCE</scope>
    <source>
        <strain evidence="16">QUZm001</strain>
    </source>
</reference>
<keyword evidence="4" id="KW-0001">2Fe-2S</keyword>
<evidence type="ECO:0000256" key="5">
    <source>
        <dbReference type="ARBA" id="ARBA00022723"/>
    </source>
</evidence>
<dbReference type="InterPro" id="IPR012675">
    <property type="entry name" value="Beta-grasp_dom_sf"/>
</dbReference>
<evidence type="ECO:0000256" key="12">
    <source>
        <dbReference type="ARBA" id="ARBA00023250"/>
    </source>
</evidence>
<dbReference type="GO" id="GO:0051537">
    <property type="term" value="F:2 iron, 2 sulfur cluster binding"/>
    <property type="evidence" value="ECO:0007669"/>
    <property type="project" value="UniProtKB-KW"/>
</dbReference>
<dbReference type="GO" id="GO:0009055">
    <property type="term" value="F:electron transfer activity"/>
    <property type="evidence" value="ECO:0007669"/>
    <property type="project" value="TreeGrafter"/>
</dbReference>
<sequence>MSFVTRIARHTIPKIARNQCRVFTNGVPRLSKKQIEITFVKHDGTQIKTKGDVGDHFLNVVIKNNINLDGYGACEGTLTCSTCHLIFKQEDYDKLPEEPEGEEVDMLELARDVTDTSRLGCQVCLTESMDGIVVRVPEVVNDLRLPSTS</sequence>
<dbReference type="GO" id="GO:0006694">
    <property type="term" value="P:steroid biosynthetic process"/>
    <property type="evidence" value="ECO:0007669"/>
    <property type="project" value="UniProtKB-KW"/>
</dbReference>
<dbReference type="InterPro" id="IPR001055">
    <property type="entry name" value="Adrenodoxin-like"/>
</dbReference>
<dbReference type="GO" id="GO:0005739">
    <property type="term" value="C:mitochondrion"/>
    <property type="evidence" value="ECO:0007669"/>
    <property type="project" value="UniProtKB-SubCell"/>
</dbReference>
<evidence type="ECO:0000256" key="9">
    <source>
        <dbReference type="ARBA" id="ARBA00023098"/>
    </source>
</evidence>
<dbReference type="GO" id="GO:0046872">
    <property type="term" value="F:metal ion binding"/>
    <property type="evidence" value="ECO:0007669"/>
    <property type="project" value="UniProtKB-KW"/>
</dbReference>
<dbReference type="Proteomes" id="UP001168821">
    <property type="component" value="Unassembled WGS sequence"/>
</dbReference>
<evidence type="ECO:0000256" key="14">
    <source>
        <dbReference type="ARBA" id="ARBA00054507"/>
    </source>
</evidence>
<keyword evidence="6" id="KW-0249">Electron transport</keyword>
<keyword evidence="10" id="KW-0496">Mitochondrion</keyword>
<protein>
    <recommendedName>
        <fullName evidence="15">2Fe-2S ferredoxin-type domain-containing protein</fullName>
    </recommendedName>
</protein>
<dbReference type="PROSITE" id="PS51085">
    <property type="entry name" value="2FE2S_FER_2"/>
    <property type="match status" value="1"/>
</dbReference>
<evidence type="ECO:0000256" key="1">
    <source>
        <dbReference type="ARBA" id="ARBA00004173"/>
    </source>
</evidence>
<dbReference type="PANTHER" id="PTHR23426:SF76">
    <property type="entry name" value="ADRENODOXIN-LIKE PROTEIN 2, MITOCHONDRIAL"/>
    <property type="match status" value="1"/>
</dbReference>
<keyword evidence="11" id="KW-0753">Steroid metabolism</keyword>
<keyword evidence="3" id="KW-0813">Transport</keyword>
<gene>
    <name evidence="16" type="ORF">Zmor_017390</name>
</gene>
<keyword evidence="17" id="KW-1185">Reference proteome</keyword>
<dbReference type="FunFam" id="3.10.20.30:FF:000013">
    <property type="entry name" value="Adrenodoxin, mitochondrial"/>
    <property type="match status" value="1"/>
</dbReference>
<keyword evidence="7" id="KW-0408">Iron</keyword>
<comment type="caution">
    <text evidence="16">The sequence shown here is derived from an EMBL/GenBank/DDBJ whole genome shotgun (WGS) entry which is preliminary data.</text>
</comment>
<comment type="similarity">
    <text evidence="2">Belongs to the adrenodoxin/putidaredoxin family.</text>
</comment>
<evidence type="ECO:0000256" key="10">
    <source>
        <dbReference type="ARBA" id="ARBA00023128"/>
    </source>
</evidence>
<comment type="subcellular location">
    <subcellularLocation>
        <location evidence="1">Mitochondrion</location>
    </subcellularLocation>
</comment>
<keyword evidence="8" id="KW-0411">Iron-sulfur</keyword>
<proteinExistence type="inferred from homology"/>
<feature type="domain" description="2Fe-2S ferredoxin-type" evidence="15">
    <location>
        <begin position="35"/>
        <end position="140"/>
    </location>
</feature>
<accession>A0AA38IBC2</accession>
<dbReference type="AlphaFoldDB" id="A0AA38IBC2"/>
<evidence type="ECO:0000259" key="15">
    <source>
        <dbReference type="PROSITE" id="PS51085"/>
    </source>
</evidence>
<dbReference type="PANTHER" id="PTHR23426">
    <property type="entry name" value="FERREDOXIN/ADRENODOXIN"/>
    <property type="match status" value="1"/>
</dbReference>
<evidence type="ECO:0000256" key="11">
    <source>
        <dbReference type="ARBA" id="ARBA00023221"/>
    </source>
</evidence>
<evidence type="ECO:0000256" key="7">
    <source>
        <dbReference type="ARBA" id="ARBA00023004"/>
    </source>
</evidence>
<dbReference type="PROSITE" id="PS00814">
    <property type="entry name" value="ADX"/>
    <property type="match status" value="1"/>
</dbReference>
<evidence type="ECO:0000256" key="2">
    <source>
        <dbReference type="ARBA" id="ARBA00010914"/>
    </source>
</evidence>
<dbReference type="InterPro" id="IPR036010">
    <property type="entry name" value="2Fe-2S_ferredoxin-like_sf"/>
</dbReference>
<dbReference type="PRINTS" id="PR00355">
    <property type="entry name" value="ADRENODOXIN"/>
</dbReference>
<evidence type="ECO:0000256" key="4">
    <source>
        <dbReference type="ARBA" id="ARBA00022714"/>
    </source>
</evidence>
<dbReference type="InterPro" id="IPR018298">
    <property type="entry name" value="Adrenodoxin_Fe-S_BS"/>
</dbReference>
<comment type="cofactor">
    <cofactor evidence="13">
        <name>[2Fe-2S] cluster</name>
        <dbReference type="ChEBI" id="CHEBI:190135"/>
    </cofactor>
</comment>
<dbReference type="InterPro" id="IPR001041">
    <property type="entry name" value="2Fe-2S_ferredoxin-type"/>
</dbReference>
<evidence type="ECO:0000256" key="8">
    <source>
        <dbReference type="ARBA" id="ARBA00023014"/>
    </source>
</evidence>
<name>A0AA38IBC2_9CUCU</name>
<organism evidence="16 17">
    <name type="scientific">Zophobas morio</name>
    <dbReference type="NCBI Taxonomy" id="2755281"/>
    <lineage>
        <taxon>Eukaryota</taxon>
        <taxon>Metazoa</taxon>
        <taxon>Ecdysozoa</taxon>
        <taxon>Arthropoda</taxon>
        <taxon>Hexapoda</taxon>
        <taxon>Insecta</taxon>
        <taxon>Pterygota</taxon>
        <taxon>Neoptera</taxon>
        <taxon>Endopterygota</taxon>
        <taxon>Coleoptera</taxon>
        <taxon>Polyphaga</taxon>
        <taxon>Cucujiformia</taxon>
        <taxon>Tenebrionidae</taxon>
        <taxon>Zophobas</taxon>
    </lineage>
</organism>
<keyword evidence="9" id="KW-0443">Lipid metabolism</keyword>
<dbReference type="EMBL" id="JALNTZ010000005">
    <property type="protein sequence ID" value="KAJ3651341.1"/>
    <property type="molecule type" value="Genomic_DNA"/>
</dbReference>
<dbReference type="SUPFAM" id="SSF54292">
    <property type="entry name" value="2Fe-2S ferredoxin-like"/>
    <property type="match status" value="1"/>
</dbReference>
<evidence type="ECO:0000313" key="16">
    <source>
        <dbReference type="EMBL" id="KAJ3651341.1"/>
    </source>
</evidence>
<dbReference type="Gene3D" id="3.10.20.30">
    <property type="match status" value="1"/>
</dbReference>
<dbReference type="GO" id="GO:0140647">
    <property type="term" value="P:P450-containing electron transport chain"/>
    <property type="evidence" value="ECO:0007669"/>
    <property type="project" value="InterPro"/>
</dbReference>
<dbReference type="GO" id="GO:0045998">
    <property type="term" value="P:positive regulation of ecdysteroid biosynthetic process"/>
    <property type="evidence" value="ECO:0007669"/>
    <property type="project" value="UniProtKB-ARBA"/>
</dbReference>
<evidence type="ECO:0000256" key="6">
    <source>
        <dbReference type="ARBA" id="ARBA00022982"/>
    </source>
</evidence>
<evidence type="ECO:0000256" key="3">
    <source>
        <dbReference type="ARBA" id="ARBA00022448"/>
    </source>
</evidence>
<comment type="function">
    <text evidence="14">Required for ecdysteroidogenesis in the prothoracic gland which is necessary for larval to pupal transition.</text>
</comment>
<evidence type="ECO:0000313" key="17">
    <source>
        <dbReference type="Proteomes" id="UP001168821"/>
    </source>
</evidence>
<keyword evidence="5" id="KW-0479">Metal-binding</keyword>
<keyword evidence="12" id="KW-0755">Steroidogenesis</keyword>
<evidence type="ECO:0000256" key="13">
    <source>
        <dbReference type="ARBA" id="ARBA00034078"/>
    </source>
</evidence>